<evidence type="ECO:0000256" key="1">
    <source>
        <dbReference type="ARBA" id="ARBA00005054"/>
    </source>
</evidence>
<evidence type="ECO:0000256" key="4">
    <source>
        <dbReference type="ARBA" id="ARBA00022755"/>
    </source>
</evidence>
<dbReference type="EC" id="2.1.2.2" evidence="2"/>
<evidence type="ECO:0000256" key="7">
    <source>
        <dbReference type="ARBA" id="ARBA00041682"/>
    </source>
</evidence>
<dbReference type="GO" id="GO:0004644">
    <property type="term" value="F:phosphoribosylglycinamide formyltransferase activity"/>
    <property type="evidence" value="ECO:0007669"/>
    <property type="project" value="UniProtKB-EC"/>
</dbReference>
<dbReference type="CDD" id="cd08645">
    <property type="entry name" value="FMT_core_GART"/>
    <property type="match status" value="1"/>
</dbReference>
<evidence type="ECO:0000313" key="11">
    <source>
        <dbReference type="Proteomes" id="UP001497602"/>
    </source>
</evidence>
<dbReference type="InterPro" id="IPR004607">
    <property type="entry name" value="GART"/>
</dbReference>
<evidence type="ECO:0000256" key="3">
    <source>
        <dbReference type="ARBA" id="ARBA00022679"/>
    </source>
</evidence>
<dbReference type="PANTHER" id="PTHR43369:SF2">
    <property type="entry name" value="PHOSPHORIBOSYLGLYCINAMIDE FORMYLTRANSFERASE"/>
    <property type="match status" value="1"/>
</dbReference>
<protein>
    <recommendedName>
        <fullName evidence="2">phosphoribosylglycinamide formyltransferase 1</fullName>
        <ecNumber evidence="2">2.1.2.2</ecNumber>
    </recommendedName>
    <alternativeName>
        <fullName evidence="7">5'-phosphoribosylglycinamide transformylase</fullName>
    </alternativeName>
    <alternativeName>
        <fullName evidence="6">GAR transformylase</fullName>
    </alternativeName>
</protein>
<keyword evidence="11" id="KW-1185">Reference proteome</keyword>
<dbReference type="Pfam" id="PF00551">
    <property type="entry name" value="Formyl_trans_N"/>
    <property type="match status" value="1"/>
</dbReference>
<reference evidence="10 11" key="1">
    <citation type="submission" date="2024-05" db="EMBL/GenBank/DDBJ databases">
        <authorList>
            <person name="Duchaud E."/>
        </authorList>
    </citation>
    <scope>NUCLEOTIDE SEQUENCE [LARGE SCALE GENOMIC DNA]</scope>
    <source>
        <strain evidence="10">Ena-SAMPLE-TAB-13-05-2024-13:56:06:370-140305</strain>
    </source>
</reference>
<name>A0ABP1FCI4_9FLAO</name>
<comment type="pathway">
    <text evidence="1">Purine metabolism; IMP biosynthesis via de novo pathway; N(2)-formyl-N(1)-(5-phospho-D-ribosyl)glycinamide from N(1)-(5-phospho-D-ribosyl)glycinamide (10-formyl THF route): step 1/1.</text>
</comment>
<dbReference type="SUPFAM" id="SSF53328">
    <property type="entry name" value="Formyltransferase"/>
    <property type="match status" value="1"/>
</dbReference>
<dbReference type="InterPro" id="IPR036477">
    <property type="entry name" value="Formyl_transf_N_sf"/>
</dbReference>
<evidence type="ECO:0000256" key="6">
    <source>
        <dbReference type="ARBA" id="ARBA00041324"/>
    </source>
</evidence>
<comment type="caution">
    <text evidence="10">The sequence shown here is derived from an EMBL/GenBank/DDBJ whole genome shotgun (WGS) entry which is preliminary data.</text>
</comment>
<keyword evidence="4" id="KW-0658">Purine biosynthesis</keyword>
<dbReference type="PROSITE" id="PS00373">
    <property type="entry name" value="GART"/>
    <property type="match status" value="1"/>
</dbReference>
<gene>
    <name evidence="10" type="ORF">T190115A13A_60068</name>
</gene>
<evidence type="ECO:0000256" key="8">
    <source>
        <dbReference type="ARBA" id="ARBA00047664"/>
    </source>
</evidence>
<comment type="catalytic activity">
    <reaction evidence="8">
        <text>N(1)-(5-phospho-beta-D-ribosyl)glycinamide + (6R)-10-formyltetrahydrofolate = N(2)-formyl-N(1)-(5-phospho-beta-D-ribosyl)glycinamide + (6S)-5,6,7,8-tetrahydrofolate + H(+)</text>
        <dbReference type="Rhea" id="RHEA:15053"/>
        <dbReference type="ChEBI" id="CHEBI:15378"/>
        <dbReference type="ChEBI" id="CHEBI:57453"/>
        <dbReference type="ChEBI" id="CHEBI:143788"/>
        <dbReference type="ChEBI" id="CHEBI:147286"/>
        <dbReference type="ChEBI" id="CHEBI:195366"/>
        <dbReference type="EC" id="2.1.2.2"/>
    </reaction>
</comment>
<dbReference type="EMBL" id="CAXJRC010000043">
    <property type="protein sequence ID" value="CAL2108073.1"/>
    <property type="molecule type" value="Genomic_DNA"/>
</dbReference>
<feature type="domain" description="Formyl transferase N-terminal" evidence="9">
    <location>
        <begin position="28"/>
        <end position="207"/>
    </location>
</feature>
<keyword evidence="3 10" id="KW-0808">Transferase</keyword>
<proteinExistence type="inferred from homology"/>
<dbReference type="Proteomes" id="UP001497602">
    <property type="component" value="Unassembled WGS sequence"/>
</dbReference>
<dbReference type="PANTHER" id="PTHR43369">
    <property type="entry name" value="PHOSPHORIBOSYLGLYCINAMIDE FORMYLTRANSFERASE"/>
    <property type="match status" value="1"/>
</dbReference>
<dbReference type="InterPro" id="IPR002376">
    <property type="entry name" value="Formyl_transf_N"/>
</dbReference>
<evidence type="ECO:0000259" key="9">
    <source>
        <dbReference type="Pfam" id="PF00551"/>
    </source>
</evidence>
<dbReference type="Gene3D" id="3.40.50.170">
    <property type="entry name" value="Formyl transferase, N-terminal domain"/>
    <property type="match status" value="1"/>
</dbReference>
<evidence type="ECO:0000313" key="10">
    <source>
        <dbReference type="EMBL" id="CAL2108073.1"/>
    </source>
</evidence>
<evidence type="ECO:0000256" key="5">
    <source>
        <dbReference type="ARBA" id="ARBA00038440"/>
    </source>
</evidence>
<comment type="similarity">
    <text evidence="5">Belongs to the GART family.</text>
</comment>
<accession>A0ABP1FCI4</accession>
<organism evidence="10 11">
    <name type="scientific">Tenacibaculum vairaonense</name>
    <dbReference type="NCBI Taxonomy" id="3137860"/>
    <lineage>
        <taxon>Bacteria</taxon>
        <taxon>Pseudomonadati</taxon>
        <taxon>Bacteroidota</taxon>
        <taxon>Flavobacteriia</taxon>
        <taxon>Flavobacteriales</taxon>
        <taxon>Flavobacteriaceae</taxon>
        <taxon>Tenacibaculum</taxon>
    </lineage>
</organism>
<dbReference type="InterPro" id="IPR001555">
    <property type="entry name" value="GART_AS"/>
</dbReference>
<sequence>MNLWPNCPSLLIFILFFAVTIQLKLSMKRIVIFASGSGSNAENIIKHFQNSSIARVTNVLSNNEYAKVFDRCKRLKISAKHFNRQDFIKEDTILKFLLKEADYIILAGFLWKVPSKIVDAFPNKIINVHPALLPKYGGKGMYGMHVHKAVKENNEEESGITIHYVNEHYDEGNIIFQAKTILSKEDSPETIAEKIHELEYAFFPKVIENVILDNGE</sequence>
<evidence type="ECO:0000256" key="2">
    <source>
        <dbReference type="ARBA" id="ARBA00012254"/>
    </source>
</evidence>